<keyword evidence="8" id="KW-0804">Transcription</keyword>
<evidence type="ECO:0000256" key="5">
    <source>
        <dbReference type="ARBA" id="ARBA00022833"/>
    </source>
</evidence>
<dbReference type="PANTHER" id="PTHR46105:SF5">
    <property type="entry name" value="ZINC FINGER AND BTB DOMAIN-CONTAINING PROTEIN 44 ISOFORM X1"/>
    <property type="match status" value="1"/>
</dbReference>
<evidence type="ECO:0000256" key="9">
    <source>
        <dbReference type="ARBA" id="ARBA00023242"/>
    </source>
</evidence>
<proteinExistence type="predicted"/>
<protein>
    <submittedName>
        <fullName evidence="11">Uncharacterized protein</fullName>
    </submittedName>
</protein>
<dbReference type="InterPro" id="IPR012934">
    <property type="entry name" value="Znf_AD"/>
</dbReference>
<evidence type="ECO:0000256" key="7">
    <source>
        <dbReference type="ARBA" id="ARBA00023125"/>
    </source>
</evidence>
<dbReference type="InterPro" id="IPR013087">
    <property type="entry name" value="Znf_C2H2_type"/>
</dbReference>
<keyword evidence="2" id="KW-0479">Metal-binding</keyword>
<dbReference type="FunFam" id="3.30.160.60:FF:000446">
    <property type="entry name" value="Zinc finger protein"/>
    <property type="match status" value="1"/>
</dbReference>
<dbReference type="GO" id="GO:0000978">
    <property type="term" value="F:RNA polymerase II cis-regulatory region sequence-specific DNA binding"/>
    <property type="evidence" value="ECO:0007669"/>
    <property type="project" value="TreeGrafter"/>
</dbReference>
<dbReference type="SUPFAM" id="SSF57667">
    <property type="entry name" value="beta-beta-alpha zinc fingers"/>
    <property type="match status" value="4"/>
</dbReference>
<comment type="subcellular location">
    <subcellularLocation>
        <location evidence="1">Nucleus</location>
    </subcellularLocation>
</comment>
<dbReference type="VEuPathDB" id="VectorBase:AARA21_012718"/>
<evidence type="ECO:0000256" key="2">
    <source>
        <dbReference type="ARBA" id="ARBA00022723"/>
    </source>
</evidence>
<dbReference type="GO" id="GO:0008270">
    <property type="term" value="F:zinc ion binding"/>
    <property type="evidence" value="ECO:0007669"/>
    <property type="project" value="UniProtKB-UniRule"/>
</dbReference>
<keyword evidence="4" id="KW-0863">Zinc-finger</keyword>
<dbReference type="PANTHER" id="PTHR46105">
    <property type="entry name" value="AGAP004733-PA"/>
    <property type="match status" value="1"/>
</dbReference>
<evidence type="ECO:0000256" key="6">
    <source>
        <dbReference type="ARBA" id="ARBA00023015"/>
    </source>
</evidence>
<evidence type="ECO:0000256" key="3">
    <source>
        <dbReference type="ARBA" id="ARBA00022737"/>
    </source>
</evidence>
<dbReference type="InterPro" id="IPR050457">
    <property type="entry name" value="ZnFinger_BTB_dom_contain"/>
</dbReference>
<keyword evidence="12" id="KW-1185">Reference proteome</keyword>
<evidence type="ECO:0000256" key="1">
    <source>
        <dbReference type="ARBA" id="ARBA00004123"/>
    </source>
</evidence>
<evidence type="ECO:0000256" key="8">
    <source>
        <dbReference type="ARBA" id="ARBA00023163"/>
    </source>
</evidence>
<dbReference type="SMART" id="SM00355">
    <property type="entry name" value="ZnF_C2H2"/>
    <property type="match status" value="9"/>
</dbReference>
<dbReference type="Proteomes" id="UP000075840">
    <property type="component" value="Unassembled WGS sequence"/>
</dbReference>
<dbReference type="FunFam" id="3.30.160.60:FF:000322">
    <property type="entry name" value="GDNF-inducible zinc finger protein 1"/>
    <property type="match status" value="1"/>
</dbReference>
<dbReference type="VEuPathDB" id="VectorBase:AARA011530"/>
<dbReference type="SUPFAM" id="SSF57716">
    <property type="entry name" value="Glucocorticoid receptor-like (DNA-binding domain)"/>
    <property type="match status" value="1"/>
</dbReference>
<evidence type="ECO:0000313" key="11">
    <source>
        <dbReference type="EnsemblMetazoa" id="AARA011530-PA"/>
    </source>
</evidence>
<dbReference type="FunFam" id="3.30.160.60:FF:001049">
    <property type="entry name" value="zinc finger protein 319"/>
    <property type="match status" value="1"/>
</dbReference>
<dbReference type="Pfam" id="PF07776">
    <property type="entry name" value="zf-AD"/>
    <property type="match status" value="1"/>
</dbReference>
<keyword evidence="5" id="KW-0862">Zinc</keyword>
<dbReference type="Pfam" id="PF00096">
    <property type="entry name" value="zf-C2H2"/>
    <property type="match status" value="7"/>
</dbReference>
<dbReference type="GO" id="GO:0000981">
    <property type="term" value="F:DNA-binding transcription factor activity, RNA polymerase II-specific"/>
    <property type="evidence" value="ECO:0007669"/>
    <property type="project" value="TreeGrafter"/>
</dbReference>
<dbReference type="Gene3D" id="3.40.1800.20">
    <property type="match status" value="1"/>
</dbReference>
<evidence type="ECO:0000256" key="4">
    <source>
        <dbReference type="ARBA" id="ARBA00022771"/>
    </source>
</evidence>
<evidence type="ECO:0000256" key="10">
    <source>
        <dbReference type="SAM" id="MobiDB-lite"/>
    </source>
</evidence>
<evidence type="ECO:0000313" key="12">
    <source>
        <dbReference type="Proteomes" id="UP000075840"/>
    </source>
</evidence>
<keyword evidence="9" id="KW-0539">Nucleus</keyword>
<dbReference type="PROSITE" id="PS50157">
    <property type="entry name" value="ZINC_FINGER_C2H2_2"/>
    <property type="match status" value="9"/>
</dbReference>
<organism evidence="11 12">
    <name type="scientific">Anopheles arabiensis</name>
    <name type="common">Mosquito</name>
    <dbReference type="NCBI Taxonomy" id="7173"/>
    <lineage>
        <taxon>Eukaryota</taxon>
        <taxon>Metazoa</taxon>
        <taxon>Ecdysozoa</taxon>
        <taxon>Arthropoda</taxon>
        <taxon>Hexapoda</taxon>
        <taxon>Insecta</taxon>
        <taxon>Pterygota</taxon>
        <taxon>Neoptera</taxon>
        <taxon>Endopterygota</taxon>
        <taxon>Diptera</taxon>
        <taxon>Nematocera</taxon>
        <taxon>Culicoidea</taxon>
        <taxon>Culicidae</taxon>
        <taxon>Anophelinae</taxon>
        <taxon>Anopheles</taxon>
    </lineage>
</organism>
<dbReference type="FunFam" id="3.30.160.60:FF:000534">
    <property type="entry name" value="zinc finger protein 674"/>
    <property type="match status" value="1"/>
</dbReference>
<dbReference type="GO" id="GO:0005634">
    <property type="term" value="C:nucleus"/>
    <property type="evidence" value="ECO:0007669"/>
    <property type="project" value="UniProtKB-SubCell"/>
</dbReference>
<name>A0A182ID59_ANOAR</name>
<keyword evidence="3" id="KW-0677">Repeat</keyword>
<dbReference type="SMART" id="SM00868">
    <property type="entry name" value="zf-AD"/>
    <property type="match status" value="1"/>
</dbReference>
<dbReference type="PROSITE" id="PS51915">
    <property type="entry name" value="ZAD"/>
    <property type="match status" value="1"/>
</dbReference>
<reference evidence="11" key="1">
    <citation type="submission" date="2022-08" db="UniProtKB">
        <authorList>
            <consortium name="EnsemblMetazoa"/>
        </authorList>
    </citation>
    <scope>IDENTIFICATION</scope>
    <source>
        <strain evidence="11">Dongola</strain>
    </source>
</reference>
<feature type="region of interest" description="Disordered" evidence="10">
    <location>
        <begin position="624"/>
        <end position="646"/>
    </location>
</feature>
<dbReference type="PROSITE" id="PS00028">
    <property type="entry name" value="ZINC_FINGER_C2H2_1"/>
    <property type="match status" value="8"/>
</dbReference>
<dbReference type="Gene3D" id="3.30.160.60">
    <property type="entry name" value="Classic Zinc Finger"/>
    <property type="match status" value="8"/>
</dbReference>
<keyword evidence="7" id="KW-0238">DNA-binding</keyword>
<accession>A0A182ID59</accession>
<dbReference type="EMBL" id="APCN01005034">
    <property type="status" value="NOT_ANNOTATED_CDS"/>
    <property type="molecule type" value="Genomic_DNA"/>
</dbReference>
<feature type="compositionally biased region" description="Low complexity" evidence="10">
    <location>
        <begin position="628"/>
        <end position="646"/>
    </location>
</feature>
<keyword evidence="6" id="KW-0805">Transcription regulation</keyword>
<dbReference type="FunFam" id="3.30.160.60:FF:000065">
    <property type="entry name" value="B-cell CLL/lymphoma 6, member B"/>
    <property type="match status" value="1"/>
</dbReference>
<sequence length="646" mass="73786">MNNVLCRLCLMKCEELFGMYITSPSGVQRSLSKIIRECVSIEVSELEPSYVSKFICNGCVYKLEQFYAFRQQSLKCQEYYNGLLQYYQQSIPCSSKTTLDATAVVVQMPESVDSVFETHQQIQPDQSIHSSNELADINFSANEFMMDESEKNQLSKDYDDIIRSLQKDDLDFTTNDDELVIKHELEISIPTNGTRILKNDILQQECTNYLQPHDAVPMNVAQATEPNESCFNAYTTMAVPCGEDIMNSGRTLPVEQEDDLSYDDFVGIPTTTLEDHQEMSLSEAHVQEIIADVYNATAEKQLQSAEELPSPQQISGDVQCSEISGLQPSDSYFSMVDFDESDAAGVATSSTTTMNEAKDLPNDKTCEICFKTFRTRQKLTVHRNTHLRLAPFKCTFEGCAKAFKSRIGLDEHVARHTNSFEYTCDICSKGFQHRSYLSAHRRAHNTERNFQCGLCGQSFKAKQALLDHKNRHLGVKPFACEQCDKQYTKNSLLQSHIQQHHGKRDEAITRYPCSECGKQFTSKSYLNVHMRIHRNERPFVCEVCNKGHITRKDLAVHMLSHTGEKPHTCEFCGKAYARRNALDWHRRSHTKERPYICDICGQTFSQPTPLQVHRKLHDTADRKKQLPIEEQQQQQLTTDAAQDQPR</sequence>
<dbReference type="AlphaFoldDB" id="A0A182ID59"/>
<dbReference type="EnsemblMetazoa" id="AARA011530-RA">
    <property type="protein sequence ID" value="AARA011530-PA"/>
    <property type="gene ID" value="AARA011530"/>
</dbReference>
<dbReference type="InterPro" id="IPR036236">
    <property type="entry name" value="Znf_C2H2_sf"/>
</dbReference>